<keyword evidence="3" id="KW-1185">Reference proteome</keyword>
<feature type="non-terminal residue" evidence="2">
    <location>
        <position position="1"/>
    </location>
</feature>
<name>B3NSP5_DROER</name>
<dbReference type="OrthoDB" id="6350321at2759"/>
<dbReference type="EMBL" id="CH954180">
    <property type="protein sequence ID" value="EDV45725.2"/>
    <property type="molecule type" value="Genomic_DNA"/>
</dbReference>
<gene>
    <name evidence="2" type="primary">Dere\GG18656</name>
    <name evidence="2" type="synonym">dere_GLEANR_3474</name>
    <name evidence="2" type="synonym">GG18656</name>
    <name evidence="2" type="ORF">Dere_GG18656</name>
</gene>
<dbReference type="Proteomes" id="UP000008711">
    <property type="component" value="Unassembled WGS sequence"/>
</dbReference>
<feature type="domain" description="BACK" evidence="1">
    <location>
        <begin position="285"/>
        <end position="386"/>
    </location>
</feature>
<reference evidence="2 3" key="1">
    <citation type="journal article" date="2007" name="Nature">
        <title>Evolution of genes and genomes on the Drosophila phylogeny.</title>
        <authorList>
            <consortium name="Drosophila 12 Genomes Consortium"/>
            <person name="Clark A.G."/>
            <person name="Eisen M.B."/>
            <person name="Smith D.R."/>
            <person name="Bergman C.M."/>
            <person name="Oliver B."/>
            <person name="Markow T.A."/>
            <person name="Kaufman T.C."/>
            <person name="Kellis M."/>
            <person name="Gelbart W."/>
            <person name="Iyer V.N."/>
            <person name="Pollard D.A."/>
            <person name="Sackton T.B."/>
            <person name="Larracuente A.M."/>
            <person name="Singh N.D."/>
            <person name="Abad J.P."/>
            <person name="Abt D.N."/>
            <person name="Adryan B."/>
            <person name="Aguade M."/>
            <person name="Akashi H."/>
            <person name="Anderson W.W."/>
            <person name="Aquadro C.F."/>
            <person name="Ardell D.H."/>
            <person name="Arguello R."/>
            <person name="Artieri C.G."/>
            <person name="Barbash D.A."/>
            <person name="Barker D."/>
            <person name="Barsanti P."/>
            <person name="Batterham P."/>
            <person name="Batzoglou S."/>
            <person name="Begun D."/>
            <person name="Bhutkar A."/>
            <person name="Blanco E."/>
            <person name="Bosak S.A."/>
            <person name="Bradley R.K."/>
            <person name="Brand A.D."/>
            <person name="Brent M.R."/>
            <person name="Brooks A.N."/>
            <person name="Brown R.H."/>
            <person name="Butlin R.K."/>
            <person name="Caggese C."/>
            <person name="Calvi B.R."/>
            <person name="Bernardo de Carvalho A."/>
            <person name="Caspi A."/>
            <person name="Castrezana S."/>
            <person name="Celniker S.E."/>
            <person name="Chang J.L."/>
            <person name="Chapple C."/>
            <person name="Chatterji S."/>
            <person name="Chinwalla A."/>
            <person name="Civetta A."/>
            <person name="Clifton S.W."/>
            <person name="Comeron J.M."/>
            <person name="Costello J.C."/>
            <person name="Coyne J.A."/>
            <person name="Daub J."/>
            <person name="David R.G."/>
            <person name="Delcher A.L."/>
            <person name="Delehaunty K."/>
            <person name="Do C.B."/>
            <person name="Ebling H."/>
            <person name="Edwards K."/>
            <person name="Eickbush T."/>
            <person name="Evans J.D."/>
            <person name="Filipski A."/>
            <person name="Findeiss S."/>
            <person name="Freyhult E."/>
            <person name="Fulton L."/>
            <person name="Fulton R."/>
            <person name="Garcia A.C."/>
            <person name="Gardiner A."/>
            <person name="Garfield D.A."/>
            <person name="Garvin B.E."/>
            <person name="Gibson G."/>
            <person name="Gilbert D."/>
            <person name="Gnerre S."/>
            <person name="Godfrey J."/>
            <person name="Good R."/>
            <person name="Gotea V."/>
            <person name="Gravely B."/>
            <person name="Greenberg A.J."/>
            <person name="Griffiths-Jones S."/>
            <person name="Gross S."/>
            <person name="Guigo R."/>
            <person name="Gustafson E.A."/>
            <person name="Haerty W."/>
            <person name="Hahn M.W."/>
            <person name="Halligan D.L."/>
            <person name="Halpern A.L."/>
            <person name="Halter G.M."/>
            <person name="Han M.V."/>
            <person name="Heger A."/>
            <person name="Hillier L."/>
            <person name="Hinrichs A.S."/>
            <person name="Holmes I."/>
            <person name="Hoskins R.A."/>
            <person name="Hubisz M.J."/>
            <person name="Hultmark D."/>
            <person name="Huntley M.A."/>
            <person name="Jaffe D.B."/>
            <person name="Jagadeeshan S."/>
            <person name="Jeck W.R."/>
            <person name="Johnson J."/>
            <person name="Jones C.D."/>
            <person name="Jordan W.C."/>
            <person name="Karpen G.H."/>
            <person name="Kataoka E."/>
            <person name="Keightley P.D."/>
            <person name="Kheradpour P."/>
            <person name="Kirkness E.F."/>
            <person name="Koerich L.B."/>
            <person name="Kristiansen K."/>
            <person name="Kudrna D."/>
            <person name="Kulathinal R.J."/>
            <person name="Kumar S."/>
            <person name="Kwok R."/>
            <person name="Lander E."/>
            <person name="Langley C.H."/>
            <person name="Lapoint R."/>
            <person name="Lazzaro B.P."/>
            <person name="Lee S.J."/>
            <person name="Levesque L."/>
            <person name="Li R."/>
            <person name="Lin C.F."/>
            <person name="Lin M.F."/>
            <person name="Lindblad-Toh K."/>
            <person name="Llopart A."/>
            <person name="Long M."/>
            <person name="Low L."/>
            <person name="Lozovsky E."/>
            <person name="Lu J."/>
            <person name="Luo M."/>
            <person name="Machado C.A."/>
            <person name="Makalowski W."/>
            <person name="Marzo M."/>
            <person name="Matsuda M."/>
            <person name="Matzkin L."/>
            <person name="McAllister B."/>
            <person name="McBride C.S."/>
            <person name="McKernan B."/>
            <person name="McKernan K."/>
            <person name="Mendez-Lago M."/>
            <person name="Minx P."/>
            <person name="Mollenhauer M.U."/>
            <person name="Montooth K."/>
            <person name="Mount S.M."/>
            <person name="Mu X."/>
            <person name="Myers E."/>
            <person name="Negre B."/>
            <person name="Newfeld S."/>
            <person name="Nielsen R."/>
            <person name="Noor M.A."/>
            <person name="O'Grady P."/>
            <person name="Pachter L."/>
            <person name="Papaceit M."/>
            <person name="Parisi M.J."/>
            <person name="Parisi M."/>
            <person name="Parts L."/>
            <person name="Pedersen J.S."/>
            <person name="Pesole G."/>
            <person name="Phillippy A.M."/>
            <person name="Ponting C.P."/>
            <person name="Pop M."/>
            <person name="Porcelli D."/>
            <person name="Powell J.R."/>
            <person name="Prohaska S."/>
            <person name="Pruitt K."/>
            <person name="Puig M."/>
            <person name="Quesneville H."/>
            <person name="Ram K.R."/>
            <person name="Rand D."/>
            <person name="Rasmussen M.D."/>
            <person name="Reed L.K."/>
            <person name="Reenan R."/>
            <person name="Reily A."/>
            <person name="Remington K.A."/>
            <person name="Rieger T.T."/>
            <person name="Ritchie M.G."/>
            <person name="Robin C."/>
            <person name="Rogers Y.H."/>
            <person name="Rohde C."/>
            <person name="Rozas J."/>
            <person name="Rubenfield M.J."/>
            <person name="Ruiz A."/>
            <person name="Russo S."/>
            <person name="Salzberg S.L."/>
            <person name="Sanchez-Gracia A."/>
            <person name="Saranga D.J."/>
            <person name="Sato H."/>
            <person name="Schaeffer S.W."/>
            <person name="Schatz M.C."/>
            <person name="Schlenke T."/>
            <person name="Schwartz R."/>
            <person name="Segarra C."/>
            <person name="Singh R.S."/>
            <person name="Sirot L."/>
            <person name="Sirota M."/>
            <person name="Sisneros N.B."/>
            <person name="Smith C.D."/>
            <person name="Smith T.F."/>
            <person name="Spieth J."/>
            <person name="Stage D.E."/>
            <person name="Stark A."/>
            <person name="Stephan W."/>
            <person name="Strausberg R.L."/>
            <person name="Strempel S."/>
            <person name="Sturgill D."/>
            <person name="Sutton G."/>
            <person name="Sutton G.G."/>
            <person name="Tao W."/>
            <person name="Teichmann S."/>
            <person name="Tobari Y.N."/>
            <person name="Tomimura Y."/>
            <person name="Tsolas J.M."/>
            <person name="Valente V.L."/>
            <person name="Venter E."/>
            <person name="Venter J.C."/>
            <person name="Vicario S."/>
            <person name="Vieira F.G."/>
            <person name="Vilella A.J."/>
            <person name="Villasante A."/>
            <person name="Walenz B."/>
            <person name="Wang J."/>
            <person name="Wasserman M."/>
            <person name="Watts T."/>
            <person name="Wilson D."/>
            <person name="Wilson R.K."/>
            <person name="Wing R.A."/>
            <person name="Wolfner M.F."/>
            <person name="Wong A."/>
            <person name="Wong G.K."/>
            <person name="Wu C.I."/>
            <person name="Wu G."/>
            <person name="Yamamoto D."/>
            <person name="Yang H.P."/>
            <person name="Yang S.P."/>
            <person name="Yorke J.A."/>
            <person name="Yoshida K."/>
            <person name="Zdobnov E."/>
            <person name="Zhang P."/>
            <person name="Zhang Y."/>
            <person name="Zimin A.V."/>
            <person name="Baldwin J."/>
            <person name="Abdouelleil A."/>
            <person name="Abdulkadir J."/>
            <person name="Abebe A."/>
            <person name="Abera B."/>
            <person name="Abreu J."/>
            <person name="Acer S.C."/>
            <person name="Aftuck L."/>
            <person name="Alexander A."/>
            <person name="An P."/>
            <person name="Anderson E."/>
            <person name="Anderson S."/>
            <person name="Arachi H."/>
            <person name="Azer M."/>
            <person name="Bachantsang P."/>
            <person name="Barry A."/>
            <person name="Bayul T."/>
            <person name="Berlin A."/>
            <person name="Bessette D."/>
            <person name="Bloom T."/>
            <person name="Blye J."/>
            <person name="Boguslavskiy L."/>
            <person name="Bonnet C."/>
            <person name="Boukhgalter B."/>
            <person name="Bourzgui I."/>
            <person name="Brown A."/>
            <person name="Cahill P."/>
            <person name="Channer S."/>
            <person name="Cheshatsang Y."/>
            <person name="Chuda L."/>
            <person name="Citroen M."/>
            <person name="Collymore A."/>
            <person name="Cooke P."/>
            <person name="Costello M."/>
            <person name="D'Aco K."/>
            <person name="Daza R."/>
            <person name="De Haan G."/>
            <person name="DeGray S."/>
            <person name="DeMaso C."/>
            <person name="Dhargay N."/>
            <person name="Dooley K."/>
            <person name="Dooley E."/>
            <person name="Doricent M."/>
            <person name="Dorje P."/>
            <person name="Dorjee K."/>
            <person name="Dupes A."/>
            <person name="Elong R."/>
            <person name="Falk J."/>
            <person name="Farina A."/>
            <person name="Faro S."/>
            <person name="Ferguson D."/>
            <person name="Fisher S."/>
            <person name="Foley C.D."/>
            <person name="Franke A."/>
            <person name="Friedrich D."/>
            <person name="Gadbois L."/>
            <person name="Gearin G."/>
            <person name="Gearin C.R."/>
            <person name="Giannoukos G."/>
            <person name="Goode T."/>
            <person name="Graham J."/>
            <person name="Grandbois E."/>
            <person name="Grewal S."/>
            <person name="Gyaltsen K."/>
            <person name="Hafez N."/>
            <person name="Hagos B."/>
            <person name="Hall J."/>
            <person name="Henson C."/>
            <person name="Hollinger A."/>
            <person name="Honan T."/>
            <person name="Huard M.D."/>
            <person name="Hughes L."/>
            <person name="Hurhula B."/>
            <person name="Husby M.E."/>
            <person name="Kamat A."/>
            <person name="Kanga B."/>
            <person name="Kashin S."/>
            <person name="Khazanovich D."/>
            <person name="Kisner P."/>
            <person name="Lance K."/>
            <person name="Lara M."/>
            <person name="Lee W."/>
            <person name="Lennon N."/>
            <person name="Letendre F."/>
            <person name="LeVine R."/>
            <person name="Lipovsky A."/>
            <person name="Liu X."/>
            <person name="Liu J."/>
            <person name="Liu S."/>
            <person name="Lokyitsang T."/>
            <person name="Lokyitsang Y."/>
            <person name="Lubonja R."/>
            <person name="Lui A."/>
            <person name="MacDonald P."/>
            <person name="Magnisalis V."/>
            <person name="Maru K."/>
            <person name="Matthews C."/>
            <person name="McCusker W."/>
            <person name="McDonough S."/>
            <person name="Mehta T."/>
            <person name="Meldrim J."/>
            <person name="Meneus L."/>
            <person name="Mihai O."/>
            <person name="Mihalev A."/>
            <person name="Mihova T."/>
            <person name="Mittelman R."/>
            <person name="Mlenga V."/>
            <person name="Montmayeur A."/>
            <person name="Mulrain L."/>
            <person name="Navidi A."/>
            <person name="Naylor J."/>
            <person name="Negash T."/>
            <person name="Nguyen T."/>
            <person name="Nguyen N."/>
            <person name="Nicol R."/>
            <person name="Norbu C."/>
            <person name="Norbu N."/>
            <person name="Novod N."/>
            <person name="O'Neill B."/>
            <person name="Osman S."/>
            <person name="Markiewicz E."/>
            <person name="Oyono O.L."/>
            <person name="Patti C."/>
            <person name="Phunkhang P."/>
            <person name="Pierre F."/>
            <person name="Priest M."/>
            <person name="Raghuraman S."/>
            <person name="Rege F."/>
            <person name="Reyes R."/>
            <person name="Rise C."/>
            <person name="Rogov P."/>
            <person name="Ross K."/>
            <person name="Ryan E."/>
            <person name="Settipalli S."/>
            <person name="Shea T."/>
            <person name="Sherpa N."/>
            <person name="Shi L."/>
            <person name="Shih D."/>
            <person name="Sparrow T."/>
            <person name="Spaulding J."/>
            <person name="Stalker J."/>
            <person name="Stange-Thomann N."/>
            <person name="Stavropoulos S."/>
            <person name="Stone C."/>
            <person name="Strader C."/>
            <person name="Tesfaye S."/>
            <person name="Thomson T."/>
            <person name="Thoulutsang Y."/>
            <person name="Thoulutsang D."/>
            <person name="Topham K."/>
            <person name="Topping I."/>
            <person name="Tsamla T."/>
            <person name="Vassiliev H."/>
            <person name="Vo A."/>
            <person name="Wangchuk T."/>
            <person name="Wangdi T."/>
            <person name="Weiand M."/>
            <person name="Wilkinson J."/>
            <person name="Wilson A."/>
            <person name="Yadav S."/>
            <person name="Young G."/>
            <person name="Yu Q."/>
            <person name="Zembek L."/>
            <person name="Zhong D."/>
            <person name="Zimmer A."/>
            <person name="Zwirko Z."/>
            <person name="Jaffe D.B."/>
            <person name="Alvarez P."/>
            <person name="Brockman W."/>
            <person name="Butler J."/>
            <person name="Chin C."/>
            <person name="Gnerre S."/>
            <person name="Grabherr M."/>
            <person name="Kleber M."/>
            <person name="Mauceli E."/>
            <person name="MacCallum I."/>
        </authorList>
    </citation>
    <scope>NUCLEOTIDE SEQUENCE [LARGE SCALE GENOMIC DNA]</scope>
    <source>
        <strain evidence="2 3">TSC#14021-0224.01</strain>
    </source>
</reference>
<proteinExistence type="predicted"/>
<sequence length="537" mass="63062">EQKEEVKDVLEGLNKLLTPNWYWSRYINQQIVPSSVTRSLVQVADPQTSSPISNSSKLYILECSGSEIVASASGQKITCPPPPIMYHNRMDPDFADILTIARQSRLRNIGSAFSIDEIQPPSTSPPVLDPIFKAGRTSRDFEVIWKPISAKVNVSCAENIVKKAKRRMSNNEIVWEATKMCWHDDLEIQIESRFYFVNRFLFTYFARNFRDFSSPFLQMPVQKVQMALVVRIYEWMLEEQKSFSIGKDLIPIFAAAKWLGVKELMEQYWGTFSMKGDGGIWEINAFHTYLMARDFRCPEIMVIMQARLRKCFLPIVASWEFLEFDANEVSSVLSQDMLCVNSEDEVFFAAFYWLDFAWAERKQYAVQVMKSVRFGLVSPWLRRSICNRPENERIGEIGQMPEISHCIWEGTILCQAIIANEQRKSQKGKPVMEMLKEFEHKKITERYWVYCEGVPHHHDYKCARYRELTFESFKRFLHRLHSHSDIFMDSLKFVPNKNWNTYRCCIDLKFRPYCERSCPKVPFYVKNLNFNKWEMPG</sequence>
<dbReference type="Pfam" id="PF07707">
    <property type="entry name" value="BACK"/>
    <property type="match status" value="1"/>
</dbReference>
<dbReference type="HOGENOM" id="CLU_037062_0_0_1"/>
<dbReference type="SMART" id="SM00875">
    <property type="entry name" value="BACK"/>
    <property type="match status" value="1"/>
</dbReference>
<reference evidence="2 3" key="2">
    <citation type="journal article" date="2008" name="Bioinformatics">
        <title>Assembly reconciliation.</title>
        <authorList>
            <person name="Zimin A.V."/>
            <person name="Smith D.R."/>
            <person name="Sutton G."/>
            <person name="Yorke J.A."/>
        </authorList>
    </citation>
    <scope>NUCLEOTIDE SEQUENCE [LARGE SCALE GENOMIC DNA]</scope>
    <source>
        <strain evidence="2 3">TSC#14021-0224.01</strain>
    </source>
</reference>
<dbReference type="AlphaFoldDB" id="B3NSP5"/>
<dbReference type="Pfam" id="PF15881">
    <property type="entry name" value="DUF4734"/>
    <property type="match status" value="1"/>
</dbReference>
<dbReference type="PANTHER" id="PTHR22667:SF0">
    <property type="entry name" value="AT01380P-RELATED"/>
    <property type="match status" value="1"/>
</dbReference>
<evidence type="ECO:0000259" key="1">
    <source>
        <dbReference type="SMART" id="SM00875"/>
    </source>
</evidence>
<evidence type="ECO:0000313" key="3">
    <source>
        <dbReference type="Proteomes" id="UP000008711"/>
    </source>
</evidence>
<organism evidence="2 3">
    <name type="scientific">Drosophila erecta</name>
    <name type="common">Fruit fly</name>
    <dbReference type="NCBI Taxonomy" id="7220"/>
    <lineage>
        <taxon>Eukaryota</taxon>
        <taxon>Metazoa</taxon>
        <taxon>Ecdysozoa</taxon>
        <taxon>Arthropoda</taxon>
        <taxon>Hexapoda</taxon>
        <taxon>Insecta</taxon>
        <taxon>Pterygota</taxon>
        <taxon>Neoptera</taxon>
        <taxon>Endopterygota</taxon>
        <taxon>Diptera</taxon>
        <taxon>Brachycera</taxon>
        <taxon>Muscomorpha</taxon>
        <taxon>Ephydroidea</taxon>
        <taxon>Drosophilidae</taxon>
        <taxon>Drosophila</taxon>
        <taxon>Sophophora</taxon>
    </lineage>
</organism>
<accession>B3NSP5</accession>
<dbReference type="Gene3D" id="1.25.40.420">
    <property type="match status" value="1"/>
</dbReference>
<evidence type="ECO:0000313" key="2">
    <source>
        <dbReference type="EMBL" id="EDV45725.2"/>
    </source>
</evidence>
<dbReference type="InterPro" id="IPR031750">
    <property type="entry name" value="DUF4734"/>
</dbReference>
<dbReference type="eggNOG" id="ENOG502T9CP">
    <property type="taxonomic scope" value="Eukaryota"/>
</dbReference>
<dbReference type="PANTHER" id="PTHR22667">
    <property type="entry name" value="AT01380P-RELATED"/>
    <property type="match status" value="1"/>
</dbReference>
<protein>
    <recommendedName>
        <fullName evidence="1">BACK domain-containing protein</fullName>
    </recommendedName>
</protein>
<dbReference type="KEGG" id="der:6550761"/>
<dbReference type="InterPro" id="IPR011705">
    <property type="entry name" value="BACK"/>
</dbReference>